<dbReference type="GO" id="GO:0008395">
    <property type="term" value="F:steroid hydroxylase activity"/>
    <property type="evidence" value="ECO:0007669"/>
    <property type="project" value="TreeGrafter"/>
</dbReference>
<organism evidence="16 17">
    <name type="scientific">Oesophagostomum dentatum</name>
    <name type="common">Nodular worm</name>
    <dbReference type="NCBI Taxonomy" id="61180"/>
    <lineage>
        <taxon>Eukaryota</taxon>
        <taxon>Metazoa</taxon>
        <taxon>Ecdysozoa</taxon>
        <taxon>Nematoda</taxon>
        <taxon>Chromadorea</taxon>
        <taxon>Rhabditida</taxon>
        <taxon>Rhabditina</taxon>
        <taxon>Rhabditomorpha</taxon>
        <taxon>Strongyloidea</taxon>
        <taxon>Strongylidae</taxon>
        <taxon>Oesophagostomum</taxon>
    </lineage>
</organism>
<evidence type="ECO:0000256" key="13">
    <source>
        <dbReference type="ARBA" id="ARBA00023136"/>
    </source>
</evidence>
<evidence type="ECO:0000256" key="8">
    <source>
        <dbReference type="ARBA" id="ARBA00022989"/>
    </source>
</evidence>
<keyword evidence="3" id="KW-0349">Heme</keyword>
<dbReference type="GO" id="GO:0016705">
    <property type="term" value="F:oxidoreductase activity, acting on paired donors, with incorporation or reduction of molecular oxygen"/>
    <property type="evidence" value="ECO:0007669"/>
    <property type="project" value="InterPro"/>
</dbReference>
<keyword evidence="9" id="KW-0560">Oxidoreductase</keyword>
<evidence type="ECO:0000313" key="17">
    <source>
        <dbReference type="Proteomes" id="UP000053660"/>
    </source>
</evidence>
<dbReference type="EMBL" id="KN549359">
    <property type="protein sequence ID" value="KHJ98074.1"/>
    <property type="molecule type" value="Genomic_DNA"/>
</dbReference>
<keyword evidence="12" id="KW-0443">Lipid metabolism</keyword>
<evidence type="ECO:0000256" key="9">
    <source>
        <dbReference type="ARBA" id="ARBA00023002"/>
    </source>
</evidence>
<evidence type="ECO:0000256" key="7">
    <source>
        <dbReference type="ARBA" id="ARBA00022832"/>
    </source>
</evidence>
<dbReference type="GO" id="GO:0020037">
    <property type="term" value="F:heme binding"/>
    <property type="evidence" value="ECO:0007669"/>
    <property type="project" value="InterPro"/>
</dbReference>
<keyword evidence="17" id="KW-1185">Reference proteome</keyword>
<keyword evidence="4 15" id="KW-0812">Transmembrane</keyword>
<feature type="transmembrane region" description="Helical" evidence="15">
    <location>
        <begin position="26"/>
        <end position="46"/>
    </location>
</feature>
<comment type="subcellular location">
    <subcellularLocation>
        <location evidence="1">Endoplasmic reticulum membrane</location>
    </subcellularLocation>
</comment>
<comment type="similarity">
    <text evidence="2">Belongs to the cytochrome P450 family.</text>
</comment>
<name>A0A0B1TLF0_OESDE</name>
<evidence type="ECO:0000256" key="6">
    <source>
        <dbReference type="ARBA" id="ARBA00022824"/>
    </source>
</evidence>
<dbReference type="AlphaFoldDB" id="A0A0B1TLF0"/>
<evidence type="ECO:0000256" key="3">
    <source>
        <dbReference type="ARBA" id="ARBA00022617"/>
    </source>
</evidence>
<evidence type="ECO:0000256" key="15">
    <source>
        <dbReference type="SAM" id="Phobius"/>
    </source>
</evidence>
<keyword evidence="14" id="KW-0456">Lyase</keyword>
<dbReference type="OrthoDB" id="5867965at2759"/>
<dbReference type="Gene3D" id="1.10.630.10">
    <property type="entry name" value="Cytochrome P450"/>
    <property type="match status" value="1"/>
</dbReference>
<evidence type="ECO:0000256" key="11">
    <source>
        <dbReference type="ARBA" id="ARBA00023033"/>
    </source>
</evidence>
<protein>
    <submittedName>
        <fullName evidence="16">Uncharacterized protein</fullName>
    </submittedName>
</protein>
<keyword evidence="5" id="KW-0479">Metal-binding</keyword>
<keyword evidence="6" id="KW-0256">Endoplasmic reticulum</keyword>
<dbReference type="SUPFAM" id="SSF48264">
    <property type="entry name" value="Cytochrome P450"/>
    <property type="match status" value="1"/>
</dbReference>
<evidence type="ECO:0000256" key="10">
    <source>
        <dbReference type="ARBA" id="ARBA00023004"/>
    </source>
</evidence>
<dbReference type="GO" id="GO:0005789">
    <property type="term" value="C:endoplasmic reticulum membrane"/>
    <property type="evidence" value="ECO:0007669"/>
    <property type="project" value="UniProtKB-SubCell"/>
</dbReference>
<accession>A0A0B1TLF0</accession>
<evidence type="ECO:0000256" key="1">
    <source>
        <dbReference type="ARBA" id="ARBA00004586"/>
    </source>
</evidence>
<keyword evidence="8 15" id="KW-1133">Transmembrane helix</keyword>
<keyword evidence="13 15" id="KW-0472">Membrane</keyword>
<dbReference type="PANTHER" id="PTHR24302:SF47">
    <property type="entry name" value="CYTOCHROME P450"/>
    <property type="match status" value="1"/>
</dbReference>
<gene>
    <name evidence="16" type="ORF">OESDEN_01935</name>
</gene>
<dbReference type="InterPro" id="IPR036396">
    <property type="entry name" value="Cyt_P450_sf"/>
</dbReference>
<keyword evidence="10" id="KW-0408">Iron</keyword>
<dbReference type="Proteomes" id="UP000053660">
    <property type="component" value="Unassembled WGS sequence"/>
</dbReference>
<keyword evidence="11" id="KW-0503">Monooxygenase</keyword>
<dbReference type="PANTHER" id="PTHR24302">
    <property type="entry name" value="CYTOCHROME P450 FAMILY 3"/>
    <property type="match status" value="1"/>
</dbReference>
<evidence type="ECO:0000256" key="2">
    <source>
        <dbReference type="ARBA" id="ARBA00010617"/>
    </source>
</evidence>
<proteinExistence type="inferred from homology"/>
<dbReference type="InterPro" id="IPR050705">
    <property type="entry name" value="Cytochrome_P450_3A"/>
</dbReference>
<dbReference type="GO" id="GO:0016829">
    <property type="term" value="F:lyase activity"/>
    <property type="evidence" value="ECO:0007669"/>
    <property type="project" value="UniProtKB-KW"/>
</dbReference>
<evidence type="ECO:0000256" key="14">
    <source>
        <dbReference type="ARBA" id="ARBA00023239"/>
    </source>
</evidence>
<reference evidence="16 17" key="1">
    <citation type="submission" date="2014-03" db="EMBL/GenBank/DDBJ databases">
        <title>Draft genome of the hookworm Oesophagostomum dentatum.</title>
        <authorList>
            <person name="Mitreva M."/>
        </authorList>
    </citation>
    <scope>NUCLEOTIDE SEQUENCE [LARGE SCALE GENOMIC DNA]</scope>
    <source>
        <strain evidence="16 17">OD-Hann</strain>
    </source>
</reference>
<sequence>MAALGLGEVAALLCTVFYLIYKLHSLVVATTLFGILMFIALSYLAYEKTYWKRQGVPGPPPSLLTGNAYEYEKGLHTLEERYIAQYGSTYGMFLVSSPELVSTDLDILRQVLVKDFDHFTDRTNLLNVDPSDQKSLLATSLVSLKGLHWSSVSEQSIPHKPFQAMLIRTD</sequence>
<evidence type="ECO:0000256" key="12">
    <source>
        <dbReference type="ARBA" id="ARBA00023098"/>
    </source>
</evidence>
<dbReference type="GO" id="GO:0005506">
    <property type="term" value="F:iron ion binding"/>
    <property type="evidence" value="ECO:0007669"/>
    <property type="project" value="InterPro"/>
</dbReference>
<dbReference type="GO" id="GO:0006631">
    <property type="term" value="P:fatty acid metabolic process"/>
    <property type="evidence" value="ECO:0007669"/>
    <property type="project" value="UniProtKB-KW"/>
</dbReference>
<keyword evidence="7" id="KW-0276">Fatty acid metabolism</keyword>
<evidence type="ECO:0000256" key="5">
    <source>
        <dbReference type="ARBA" id="ARBA00022723"/>
    </source>
</evidence>
<evidence type="ECO:0000313" key="16">
    <source>
        <dbReference type="EMBL" id="KHJ98074.1"/>
    </source>
</evidence>
<evidence type="ECO:0000256" key="4">
    <source>
        <dbReference type="ARBA" id="ARBA00022692"/>
    </source>
</evidence>